<evidence type="ECO:0000256" key="4">
    <source>
        <dbReference type="ARBA" id="ARBA00016377"/>
    </source>
</evidence>
<name>A0A1G9WFE0_9SPHI</name>
<sequence length="185" mass="20728">MKEQDINPWQTLSSKKIYDNPWISLTEHQVINPGGGKGIYGEVHFKNLAIGVIVLDDANNTWLVGQYRYPLKAYSWEIPEGGGPENIDPLTSAKRELLEETGIEAISWTEIQRIHLSNSVSDETGIIFLAQDLSFGESNPEESEQLIIRKIPFLEAYEMVLTGEITDSLSVAAILKVKITHFNSL</sequence>
<comment type="catalytic activity">
    <reaction evidence="1">
        <text>GDP-alpha-D-mannose + H2O = alpha-D-mannose 1-phosphate + GMP + 2 H(+)</text>
        <dbReference type="Rhea" id="RHEA:27978"/>
        <dbReference type="ChEBI" id="CHEBI:15377"/>
        <dbReference type="ChEBI" id="CHEBI:15378"/>
        <dbReference type="ChEBI" id="CHEBI:57527"/>
        <dbReference type="ChEBI" id="CHEBI:58115"/>
        <dbReference type="ChEBI" id="CHEBI:58409"/>
    </reaction>
</comment>
<evidence type="ECO:0000313" key="9">
    <source>
        <dbReference type="EMBL" id="SDM83200.1"/>
    </source>
</evidence>
<evidence type="ECO:0000313" key="10">
    <source>
        <dbReference type="Proteomes" id="UP000199226"/>
    </source>
</evidence>
<reference evidence="10" key="1">
    <citation type="submission" date="2016-10" db="EMBL/GenBank/DDBJ databases">
        <authorList>
            <person name="Varghese N."/>
            <person name="Submissions S."/>
        </authorList>
    </citation>
    <scope>NUCLEOTIDE SEQUENCE [LARGE SCALE GENOMIC DNA]</scope>
    <source>
        <strain evidence="10">DSM 24536</strain>
    </source>
</reference>
<evidence type="ECO:0000256" key="5">
    <source>
        <dbReference type="ARBA" id="ARBA00022801"/>
    </source>
</evidence>
<dbReference type="Gene3D" id="3.90.79.10">
    <property type="entry name" value="Nucleoside Triphosphate Pyrophosphohydrolase"/>
    <property type="match status" value="1"/>
</dbReference>
<dbReference type="PANTHER" id="PTHR11839">
    <property type="entry name" value="UDP/ADP-SUGAR PYROPHOSPHATASE"/>
    <property type="match status" value="1"/>
</dbReference>
<dbReference type="STRING" id="990371.SAMN05421813_1259"/>
<evidence type="ECO:0000256" key="7">
    <source>
        <dbReference type="ARBA" id="ARBA00032272"/>
    </source>
</evidence>
<dbReference type="InterPro" id="IPR000086">
    <property type="entry name" value="NUDIX_hydrolase_dom"/>
</dbReference>
<dbReference type="SUPFAM" id="SSF55811">
    <property type="entry name" value="Nudix"/>
    <property type="match status" value="1"/>
</dbReference>
<dbReference type="GO" id="GO:0006753">
    <property type="term" value="P:nucleoside phosphate metabolic process"/>
    <property type="evidence" value="ECO:0007669"/>
    <property type="project" value="TreeGrafter"/>
</dbReference>
<dbReference type="InterPro" id="IPR015797">
    <property type="entry name" value="NUDIX_hydrolase-like_dom_sf"/>
</dbReference>
<dbReference type="AlphaFoldDB" id="A0A1G9WFE0"/>
<dbReference type="RefSeq" id="WP_090706056.1">
    <property type="nucleotide sequence ID" value="NZ_FNHH01000025.1"/>
</dbReference>
<accession>A0A1G9WFE0</accession>
<dbReference type="PROSITE" id="PS51462">
    <property type="entry name" value="NUDIX"/>
    <property type="match status" value="1"/>
</dbReference>
<dbReference type="Proteomes" id="UP000199226">
    <property type="component" value="Unassembled WGS sequence"/>
</dbReference>
<keyword evidence="10" id="KW-1185">Reference proteome</keyword>
<comment type="similarity">
    <text evidence="3">Belongs to the Nudix hydrolase family. NudK subfamily.</text>
</comment>
<proteinExistence type="inferred from homology"/>
<dbReference type="Pfam" id="PF00293">
    <property type="entry name" value="NUDIX"/>
    <property type="match status" value="1"/>
</dbReference>
<dbReference type="GO" id="GO:0019693">
    <property type="term" value="P:ribose phosphate metabolic process"/>
    <property type="evidence" value="ECO:0007669"/>
    <property type="project" value="TreeGrafter"/>
</dbReference>
<dbReference type="CDD" id="cd24161">
    <property type="entry name" value="NUDIX_ADPRase_Ndx2"/>
    <property type="match status" value="1"/>
</dbReference>
<dbReference type="GO" id="GO:0016787">
    <property type="term" value="F:hydrolase activity"/>
    <property type="evidence" value="ECO:0007669"/>
    <property type="project" value="UniProtKB-KW"/>
</dbReference>
<dbReference type="EMBL" id="FNHH01000025">
    <property type="protein sequence ID" value="SDM83200.1"/>
    <property type="molecule type" value="Genomic_DNA"/>
</dbReference>
<organism evidence="9 10">
    <name type="scientific">Daejeonella rubra</name>
    <dbReference type="NCBI Taxonomy" id="990371"/>
    <lineage>
        <taxon>Bacteria</taxon>
        <taxon>Pseudomonadati</taxon>
        <taxon>Bacteroidota</taxon>
        <taxon>Sphingobacteriia</taxon>
        <taxon>Sphingobacteriales</taxon>
        <taxon>Sphingobacteriaceae</taxon>
        <taxon>Daejeonella</taxon>
    </lineage>
</organism>
<evidence type="ECO:0000256" key="2">
    <source>
        <dbReference type="ARBA" id="ARBA00001946"/>
    </source>
</evidence>
<dbReference type="OrthoDB" id="9806150at2"/>
<evidence type="ECO:0000256" key="6">
    <source>
        <dbReference type="ARBA" id="ARBA00032162"/>
    </source>
</evidence>
<gene>
    <name evidence="9" type="ORF">SAMN05421813_1259</name>
</gene>
<evidence type="ECO:0000256" key="3">
    <source>
        <dbReference type="ARBA" id="ARBA00007275"/>
    </source>
</evidence>
<evidence type="ECO:0000256" key="1">
    <source>
        <dbReference type="ARBA" id="ARBA00000847"/>
    </source>
</evidence>
<keyword evidence="5" id="KW-0378">Hydrolase</keyword>
<evidence type="ECO:0000259" key="8">
    <source>
        <dbReference type="PROSITE" id="PS51462"/>
    </source>
</evidence>
<feature type="domain" description="Nudix hydrolase" evidence="8">
    <location>
        <begin position="45"/>
        <end position="173"/>
    </location>
</feature>
<dbReference type="PANTHER" id="PTHR11839:SF18">
    <property type="entry name" value="NUDIX HYDROLASE DOMAIN-CONTAINING PROTEIN"/>
    <property type="match status" value="1"/>
</dbReference>
<comment type="cofactor">
    <cofactor evidence="2">
        <name>Mg(2+)</name>
        <dbReference type="ChEBI" id="CHEBI:18420"/>
    </cofactor>
</comment>
<protein>
    <recommendedName>
        <fullName evidence="4">GDP-mannose pyrophosphatase</fullName>
    </recommendedName>
    <alternativeName>
        <fullName evidence="6">GDP-mannose hydrolase</fullName>
    </alternativeName>
    <alternativeName>
        <fullName evidence="7">GDPMK</fullName>
    </alternativeName>
</protein>
<dbReference type="GO" id="GO:0005829">
    <property type="term" value="C:cytosol"/>
    <property type="evidence" value="ECO:0007669"/>
    <property type="project" value="TreeGrafter"/>
</dbReference>